<dbReference type="Pfam" id="PF02880">
    <property type="entry name" value="PGM_PMM_III"/>
    <property type="match status" value="1"/>
</dbReference>
<gene>
    <name evidence="14" type="ORF">BJI46_07915</name>
</gene>
<evidence type="ECO:0000259" key="11">
    <source>
        <dbReference type="Pfam" id="PF02878"/>
    </source>
</evidence>
<name>A0A1E7RF00_9GAMM</name>
<dbReference type="EMBL" id="MKKK01000003">
    <property type="protein sequence ID" value="OEY97817.1"/>
    <property type="molecule type" value="Genomic_DNA"/>
</dbReference>
<dbReference type="EC" id="5.4.2.8" evidence="5"/>
<evidence type="ECO:0000313" key="14">
    <source>
        <dbReference type="EMBL" id="OEY97817.1"/>
    </source>
</evidence>
<keyword evidence="15" id="KW-1185">Reference proteome</keyword>
<evidence type="ECO:0000256" key="1">
    <source>
        <dbReference type="ARBA" id="ARBA00000586"/>
    </source>
</evidence>
<dbReference type="PROSITE" id="PS00710">
    <property type="entry name" value="PGM_PMM"/>
    <property type="match status" value="1"/>
</dbReference>
<dbReference type="STRING" id="1262585.BJI46_07915"/>
<feature type="domain" description="Alpha-D-phosphohexomutase alpha/beta/alpha" evidence="11">
    <location>
        <begin position="4"/>
        <end position="128"/>
    </location>
</feature>
<keyword evidence="7 10" id="KW-0479">Metal-binding</keyword>
<evidence type="ECO:0000256" key="8">
    <source>
        <dbReference type="ARBA" id="ARBA00022842"/>
    </source>
</evidence>
<dbReference type="SUPFAM" id="SSF55957">
    <property type="entry name" value="Phosphoglucomutase, C-terminal domain"/>
    <property type="match status" value="1"/>
</dbReference>
<evidence type="ECO:0000256" key="5">
    <source>
        <dbReference type="ARBA" id="ARBA00012730"/>
    </source>
</evidence>
<comment type="catalytic activity">
    <reaction evidence="1">
        <text>alpha-D-mannose 1-phosphate = D-mannose 6-phosphate</text>
        <dbReference type="Rhea" id="RHEA:11140"/>
        <dbReference type="ChEBI" id="CHEBI:58409"/>
        <dbReference type="ChEBI" id="CHEBI:58735"/>
        <dbReference type="EC" id="5.4.2.8"/>
    </reaction>
</comment>
<protein>
    <recommendedName>
        <fullName evidence="5">phosphomannomutase</fullName>
        <ecNumber evidence="5">5.4.2.8</ecNumber>
    </recommendedName>
</protein>
<dbReference type="InterPro" id="IPR005845">
    <property type="entry name" value="A-D-PHexomutase_a/b/a-II"/>
</dbReference>
<reference evidence="14 15" key="1">
    <citation type="submission" date="2016-09" db="EMBL/GenBank/DDBJ databases">
        <authorList>
            <person name="Capua I."/>
            <person name="De Benedictis P."/>
            <person name="Joannis T."/>
            <person name="Lombin L.H."/>
            <person name="Cattoli G."/>
        </authorList>
    </citation>
    <scope>NUCLEOTIDE SEQUENCE [LARGE SCALE GENOMIC DNA]</scope>
    <source>
        <strain evidence="14 15">ANC 4671</strain>
    </source>
</reference>
<dbReference type="Gene3D" id="3.30.310.50">
    <property type="entry name" value="Alpha-D-phosphohexomutase, C-terminal domain"/>
    <property type="match status" value="1"/>
</dbReference>
<dbReference type="GO" id="GO:0005975">
    <property type="term" value="P:carbohydrate metabolic process"/>
    <property type="evidence" value="ECO:0007669"/>
    <property type="project" value="InterPro"/>
</dbReference>
<accession>A0A1E7RF00</accession>
<dbReference type="InterPro" id="IPR016066">
    <property type="entry name" value="A-D-PHexomutase_CS"/>
</dbReference>
<comment type="similarity">
    <text evidence="4 10">Belongs to the phosphohexose mutase family.</text>
</comment>
<evidence type="ECO:0000256" key="4">
    <source>
        <dbReference type="ARBA" id="ARBA00010231"/>
    </source>
</evidence>
<dbReference type="PRINTS" id="PR00509">
    <property type="entry name" value="PGMPMM"/>
</dbReference>
<evidence type="ECO:0000313" key="15">
    <source>
        <dbReference type="Proteomes" id="UP000185895"/>
    </source>
</evidence>
<dbReference type="InterPro" id="IPR005844">
    <property type="entry name" value="A-D-PHexomutase_a/b/a-I"/>
</dbReference>
<dbReference type="InterPro" id="IPR036900">
    <property type="entry name" value="A-D-PHexomutase_C_sf"/>
</dbReference>
<evidence type="ECO:0000256" key="9">
    <source>
        <dbReference type="ARBA" id="ARBA00023235"/>
    </source>
</evidence>
<evidence type="ECO:0000256" key="2">
    <source>
        <dbReference type="ARBA" id="ARBA00001946"/>
    </source>
</evidence>
<dbReference type="Pfam" id="PF02879">
    <property type="entry name" value="PGM_PMM_II"/>
    <property type="match status" value="1"/>
</dbReference>
<dbReference type="InterPro" id="IPR016055">
    <property type="entry name" value="A-D-PHexomutase_a/b/a-I/II/III"/>
</dbReference>
<keyword evidence="9" id="KW-0413">Isomerase</keyword>
<feature type="domain" description="Alpha-D-phosphohexomutase alpha/beta/alpha" evidence="12">
    <location>
        <begin position="165"/>
        <end position="245"/>
    </location>
</feature>
<keyword evidence="6" id="KW-0597">Phosphoprotein</keyword>
<sequence length="458" mass="50886">MSKKVFRAYDIRGHIDILDAMLVEQIGFALAQQFHQHQQKIIVVGHDARLTSPSYAKIVLEALSQSGLQVIFIGCVSSPLLYFTAKQYSGSGVMITASHNPITDNGIKWLIQGLPPSPEQIQQIANTLDLRNKSQFKGAVTSYDASMAYLNYLVSDIHLFGQPYICVEGLHGSAGEIAVKALKQLGCEVNALNCFADGVFPLGAPDPSHSERLQALKQQVIKHQATMGMALDGDGDRLVILDEQGNYISPDRLICLFAKMCLQQQSEMEIVCDVKCSTMIADTVTKYHGKFTMIRTGSSFLRNYLNQHQAIFGGEFAGHYVFNDGRGKGYDDGLYAALRLLEYLSLNQMTLSQAIAEFPERISTRDVYIPMADTNYTQFAQLLETTTTKIPVKMSKVDGIRLDFPFGFGIIRPSNTGEFFTMRFDADTSQNLQQIRQFFVEAIQPQFPEIAQAIALAD</sequence>
<dbReference type="PANTHER" id="PTHR43771">
    <property type="entry name" value="PHOSPHOMANNOMUTASE"/>
    <property type="match status" value="1"/>
</dbReference>
<comment type="pathway">
    <text evidence="3">Nucleotide-sugar biosynthesis; GDP-alpha-D-mannose biosynthesis; alpha-D-mannose 1-phosphate from D-fructose 6-phosphate: step 2/2.</text>
</comment>
<dbReference type="SUPFAM" id="SSF53738">
    <property type="entry name" value="Phosphoglucomutase, first 3 domains"/>
    <property type="match status" value="3"/>
</dbReference>
<evidence type="ECO:0000259" key="12">
    <source>
        <dbReference type="Pfam" id="PF02879"/>
    </source>
</evidence>
<dbReference type="Proteomes" id="UP000185895">
    <property type="component" value="Unassembled WGS sequence"/>
</dbReference>
<dbReference type="GO" id="GO:0004615">
    <property type="term" value="F:phosphomannomutase activity"/>
    <property type="evidence" value="ECO:0007669"/>
    <property type="project" value="UniProtKB-EC"/>
</dbReference>
<dbReference type="InterPro" id="IPR005841">
    <property type="entry name" value="Alpha-D-phosphohexomutase_SF"/>
</dbReference>
<dbReference type="InterPro" id="IPR005846">
    <property type="entry name" value="A-D-PHexomutase_a/b/a-III"/>
</dbReference>
<dbReference type="GO" id="GO:0000287">
    <property type="term" value="F:magnesium ion binding"/>
    <property type="evidence" value="ECO:0007669"/>
    <property type="project" value="InterPro"/>
</dbReference>
<comment type="caution">
    <text evidence="14">The sequence shown here is derived from an EMBL/GenBank/DDBJ whole genome shotgun (WGS) entry which is preliminary data.</text>
</comment>
<comment type="cofactor">
    <cofactor evidence="2">
        <name>Mg(2+)</name>
        <dbReference type="ChEBI" id="CHEBI:18420"/>
    </cofactor>
</comment>
<evidence type="ECO:0000256" key="7">
    <source>
        <dbReference type="ARBA" id="ARBA00022723"/>
    </source>
</evidence>
<proteinExistence type="inferred from homology"/>
<dbReference type="PANTHER" id="PTHR43771:SF2">
    <property type="entry name" value="PHOSPHOMANNOMUTASE_PHOSPHOGLUCOMUTASE"/>
    <property type="match status" value="1"/>
</dbReference>
<evidence type="ECO:0000256" key="10">
    <source>
        <dbReference type="RuleBase" id="RU004326"/>
    </source>
</evidence>
<dbReference type="AlphaFoldDB" id="A0A1E7RF00"/>
<organism evidence="14 15">
    <name type="scientific">Acinetobacter qingfengensis</name>
    <dbReference type="NCBI Taxonomy" id="1262585"/>
    <lineage>
        <taxon>Bacteria</taxon>
        <taxon>Pseudomonadati</taxon>
        <taxon>Pseudomonadota</taxon>
        <taxon>Gammaproteobacteria</taxon>
        <taxon>Moraxellales</taxon>
        <taxon>Moraxellaceae</taxon>
        <taxon>Acinetobacter</taxon>
    </lineage>
</organism>
<dbReference type="CDD" id="cd03089">
    <property type="entry name" value="PMM_PGM"/>
    <property type="match status" value="1"/>
</dbReference>
<evidence type="ECO:0000259" key="13">
    <source>
        <dbReference type="Pfam" id="PF02880"/>
    </source>
</evidence>
<evidence type="ECO:0000256" key="3">
    <source>
        <dbReference type="ARBA" id="ARBA00004699"/>
    </source>
</evidence>
<dbReference type="Gene3D" id="3.40.120.10">
    <property type="entry name" value="Alpha-D-Glucose-1,6-Bisphosphate, subunit A, domain 3"/>
    <property type="match status" value="3"/>
</dbReference>
<dbReference type="OrthoDB" id="9803322at2"/>
<feature type="domain" description="Alpha-D-phosphohexomutase alpha/beta/alpha" evidence="13">
    <location>
        <begin position="250"/>
        <end position="360"/>
    </location>
</feature>
<keyword evidence="8 10" id="KW-0460">Magnesium</keyword>
<dbReference type="Pfam" id="PF02878">
    <property type="entry name" value="PGM_PMM_I"/>
    <property type="match status" value="1"/>
</dbReference>
<evidence type="ECO:0000256" key="6">
    <source>
        <dbReference type="ARBA" id="ARBA00022553"/>
    </source>
</evidence>
<dbReference type="RefSeq" id="WP_070068736.1">
    <property type="nucleotide sequence ID" value="NZ_MKKK01000003.1"/>
</dbReference>